<protein>
    <recommendedName>
        <fullName evidence="2">Tail protein</fullName>
    </recommendedName>
</protein>
<evidence type="ECO:0008006" key="2">
    <source>
        <dbReference type="Google" id="ProtNLM"/>
    </source>
</evidence>
<dbReference type="EMBL" id="MT143353">
    <property type="protein sequence ID" value="QJA95893.1"/>
    <property type="molecule type" value="Genomic_DNA"/>
</dbReference>
<gene>
    <name evidence="1" type="ORF">MM415B05096_0005</name>
</gene>
<name>A0A6M3LMU0_9ZZZZ</name>
<evidence type="ECO:0000313" key="1">
    <source>
        <dbReference type="EMBL" id="QJA95893.1"/>
    </source>
</evidence>
<sequence>MAKNYQASRRGFIHDPITNTLDLNVDGVIATKFGGERVEIYNADSTQLYPLGTRLQVDDRVFRYALAGTNGVNAGFGAFYKCALAVSYEAAGAASVAGDTTMTITESSITANEWKGGYVVMGHGSSATTQNRRIISNTASSGTTCTITLDGPIHVAGTHSVEIIPSIYKNLQTVSTEFDGCAGVPAITTTTGKYFWVQTWGPCWIVPGGAGTPGSTSKERAVYFVGDGSINGAVGLVSEATEAHYRQYAGYIIQTDSAGSGGPPFIMLQVSP</sequence>
<accession>A0A6M3LMU0</accession>
<proteinExistence type="predicted"/>
<organism evidence="1">
    <name type="scientific">viral metagenome</name>
    <dbReference type="NCBI Taxonomy" id="1070528"/>
    <lineage>
        <taxon>unclassified sequences</taxon>
        <taxon>metagenomes</taxon>
        <taxon>organismal metagenomes</taxon>
    </lineage>
</organism>
<reference evidence="1" key="1">
    <citation type="submission" date="2020-03" db="EMBL/GenBank/DDBJ databases">
        <title>The deep terrestrial virosphere.</title>
        <authorList>
            <person name="Holmfeldt K."/>
            <person name="Nilsson E."/>
            <person name="Simone D."/>
            <person name="Lopez-Fernandez M."/>
            <person name="Wu X."/>
            <person name="de Brujin I."/>
            <person name="Lundin D."/>
            <person name="Andersson A."/>
            <person name="Bertilsson S."/>
            <person name="Dopson M."/>
        </authorList>
    </citation>
    <scope>NUCLEOTIDE SEQUENCE</scope>
    <source>
        <strain evidence="1">MM415B05096</strain>
    </source>
</reference>
<dbReference type="AlphaFoldDB" id="A0A6M3LMU0"/>